<dbReference type="PATRIC" id="fig|649747.3.peg.457"/>
<dbReference type="EMBL" id="AWSJ01000040">
    <property type="protein sequence ID" value="ERI11365.1"/>
    <property type="molecule type" value="Genomic_DNA"/>
</dbReference>
<dbReference type="eggNOG" id="ENOG50339B6">
    <property type="taxonomic scope" value="Bacteria"/>
</dbReference>
<organism evidence="2 3">
    <name type="scientific">Aneurinibacillus aneurinilyticus ATCC 12856</name>
    <dbReference type="NCBI Taxonomy" id="649747"/>
    <lineage>
        <taxon>Bacteria</taxon>
        <taxon>Bacillati</taxon>
        <taxon>Bacillota</taxon>
        <taxon>Bacilli</taxon>
        <taxon>Bacillales</taxon>
        <taxon>Paenibacillaceae</taxon>
        <taxon>Aneurinibacillus group</taxon>
        <taxon>Aneurinibacillus</taxon>
    </lineage>
</organism>
<accession>U1X8T3</accession>
<dbReference type="STRING" id="649747.HMPREF0083_00509"/>
<feature type="chain" id="PRO_5004621086" evidence="1">
    <location>
        <begin position="26"/>
        <end position="256"/>
    </location>
</feature>
<keyword evidence="1" id="KW-0732">Signal</keyword>
<comment type="caution">
    <text evidence="2">The sequence shown here is derived from an EMBL/GenBank/DDBJ whole genome shotgun (WGS) entry which is preliminary data.</text>
</comment>
<reference evidence="2 3" key="1">
    <citation type="submission" date="2013-08" db="EMBL/GenBank/DDBJ databases">
        <authorList>
            <person name="Weinstock G."/>
            <person name="Sodergren E."/>
            <person name="Wylie T."/>
            <person name="Fulton L."/>
            <person name="Fulton R."/>
            <person name="Fronick C."/>
            <person name="O'Laughlin M."/>
            <person name="Godfrey J."/>
            <person name="Miner T."/>
            <person name="Herter B."/>
            <person name="Appelbaum E."/>
            <person name="Cordes M."/>
            <person name="Lek S."/>
            <person name="Wollam A."/>
            <person name="Pepin K.H."/>
            <person name="Palsikar V.B."/>
            <person name="Mitreva M."/>
            <person name="Wilson R.K."/>
        </authorList>
    </citation>
    <scope>NUCLEOTIDE SEQUENCE [LARGE SCALE GENOMIC DNA]</scope>
    <source>
        <strain evidence="2 3">ATCC 12856</strain>
    </source>
</reference>
<sequence length="256" mass="28303">MKNKTFKVLSTTALITALLTPSVFAEESNNSSENSPITTIEELDKQFDPETATDDILFADTTEVNEKVSPILNEKVISILEKNNIDFQIIDGNLKLNETSPEAITKVNQLLSQQSQTNGNVSLAATYPTAYVHMRGYDINTSKKFRAATKTALGAAVTEWAKSKGLASPYQIGVAAAAGFGLYYFIRADEENLYFAIKYYYRELGRELGPGRFDGNGNFIGDYEIKKETRVTKNSDYTGGSVTPDVRRSTILEPTF</sequence>
<keyword evidence="3" id="KW-1185">Reference proteome</keyword>
<dbReference type="HOGENOM" id="CLU_1084361_0_0_9"/>
<dbReference type="RefSeq" id="WP_021622445.1">
    <property type="nucleotide sequence ID" value="NZ_KE952821.1"/>
</dbReference>
<dbReference type="AlphaFoldDB" id="U1X8T3"/>
<evidence type="ECO:0000256" key="1">
    <source>
        <dbReference type="SAM" id="SignalP"/>
    </source>
</evidence>
<name>U1X8T3_ANEAE</name>
<evidence type="ECO:0000313" key="2">
    <source>
        <dbReference type="EMBL" id="ERI11365.1"/>
    </source>
</evidence>
<gene>
    <name evidence="2" type="ORF">HMPREF0083_00509</name>
</gene>
<protein>
    <submittedName>
        <fullName evidence="2">Uncharacterized protein</fullName>
    </submittedName>
</protein>
<feature type="signal peptide" evidence="1">
    <location>
        <begin position="1"/>
        <end position="25"/>
    </location>
</feature>
<proteinExistence type="predicted"/>
<dbReference type="Proteomes" id="UP000016511">
    <property type="component" value="Unassembled WGS sequence"/>
</dbReference>
<evidence type="ECO:0000313" key="3">
    <source>
        <dbReference type="Proteomes" id="UP000016511"/>
    </source>
</evidence>
<dbReference type="GeneID" id="92839900"/>